<organism evidence="8 9">
    <name type="scientific">Friedmanniomyces simplex</name>
    <dbReference type="NCBI Taxonomy" id="329884"/>
    <lineage>
        <taxon>Eukaryota</taxon>
        <taxon>Fungi</taxon>
        <taxon>Dikarya</taxon>
        <taxon>Ascomycota</taxon>
        <taxon>Pezizomycotina</taxon>
        <taxon>Dothideomycetes</taxon>
        <taxon>Dothideomycetidae</taxon>
        <taxon>Mycosphaerellales</taxon>
        <taxon>Teratosphaeriaceae</taxon>
        <taxon>Friedmanniomyces</taxon>
    </lineage>
</organism>
<comment type="caution">
    <text evidence="8">The sequence shown here is derived from an EMBL/GenBank/DDBJ whole genome shotgun (WGS) entry which is preliminary data.</text>
</comment>
<dbReference type="EMBL" id="NAJQ01000066">
    <property type="protein sequence ID" value="TKA80650.1"/>
    <property type="molecule type" value="Genomic_DNA"/>
</dbReference>
<feature type="compositionally biased region" description="Polar residues" evidence="6">
    <location>
        <begin position="33"/>
        <end position="44"/>
    </location>
</feature>
<feature type="compositionally biased region" description="Low complexity" evidence="6">
    <location>
        <begin position="49"/>
        <end position="64"/>
    </location>
</feature>
<evidence type="ECO:0000256" key="1">
    <source>
        <dbReference type="ARBA" id="ARBA00004123"/>
    </source>
</evidence>
<sequence>MAALRTVQAFPAFSTTATFATATSTDTTFSAVNHTSEAASTTVPATDEPATTASGPPSAPKSTPRSSKRSLSPSDPENRHHKRQRNTEAARRYRQRKVDRVAELEEALAVVMREREELRLKLAKAEGEVGVLRGLVGGR</sequence>
<dbReference type="SUPFAM" id="SSF57959">
    <property type="entry name" value="Leucine zipper domain"/>
    <property type="match status" value="1"/>
</dbReference>
<dbReference type="AlphaFoldDB" id="A0A4U0XSM5"/>
<keyword evidence="3" id="KW-0238">DNA-binding</keyword>
<dbReference type="Proteomes" id="UP000309340">
    <property type="component" value="Unassembled WGS sequence"/>
</dbReference>
<evidence type="ECO:0000256" key="5">
    <source>
        <dbReference type="ARBA" id="ARBA00023242"/>
    </source>
</evidence>
<dbReference type="Pfam" id="PF00170">
    <property type="entry name" value="bZIP_1"/>
    <property type="match status" value="1"/>
</dbReference>
<gene>
    <name evidence="8" type="ORF">B0A55_01877</name>
</gene>
<evidence type="ECO:0000259" key="7">
    <source>
        <dbReference type="PROSITE" id="PS50217"/>
    </source>
</evidence>
<protein>
    <recommendedName>
        <fullName evidence="7">BZIP domain-containing protein</fullName>
    </recommendedName>
</protein>
<dbReference type="OrthoDB" id="2257100at2759"/>
<dbReference type="GO" id="GO:0005634">
    <property type="term" value="C:nucleus"/>
    <property type="evidence" value="ECO:0007669"/>
    <property type="project" value="UniProtKB-SubCell"/>
</dbReference>
<feature type="domain" description="BZIP" evidence="7">
    <location>
        <begin position="76"/>
        <end position="133"/>
    </location>
</feature>
<keyword evidence="9" id="KW-1185">Reference proteome</keyword>
<comment type="subcellular location">
    <subcellularLocation>
        <location evidence="1">Nucleus</location>
    </subcellularLocation>
</comment>
<evidence type="ECO:0000256" key="4">
    <source>
        <dbReference type="ARBA" id="ARBA00023163"/>
    </source>
</evidence>
<dbReference type="PANTHER" id="PTHR13044">
    <property type="entry name" value="ACTIVATING TRANSCRIPTION FACTOR ATF 4/5"/>
    <property type="match status" value="1"/>
</dbReference>
<reference evidence="8 9" key="1">
    <citation type="submission" date="2017-03" db="EMBL/GenBank/DDBJ databases">
        <title>Genomes of endolithic fungi from Antarctica.</title>
        <authorList>
            <person name="Coleine C."/>
            <person name="Masonjones S."/>
            <person name="Stajich J.E."/>
        </authorList>
    </citation>
    <scope>NUCLEOTIDE SEQUENCE [LARGE SCALE GENOMIC DNA]</scope>
    <source>
        <strain evidence="8 9">CCFEE 5184</strain>
    </source>
</reference>
<dbReference type="SMART" id="SM00338">
    <property type="entry name" value="BRLZ"/>
    <property type="match status" value="1"/>
</dbReference>
<dbReference type="STRING" id="329884.A0A4U0XSM5"/>
<dbReference type="PROSITE" id="PS00036">
    <property type="entry name" value="BZIP_BASIC"/>
    <property type="match status" value="1"/>
</dbReference>
<keyword evidence="5" id="KW-0539">Nucleus</keyword>
<feature type="compositionally biased region" description="Basic and acidic residues" evidence="6">
    <location>
        <begin position="85"/>
        <end position="97"/>
    </location>
</feature>
<dbReference type="PANTHER" id="PTHR13044:SF14">
    <property type="entry name" value="CRYPTOCEPHAL, ISOFORM A"/>
    <property type="match status" value="1"/>
</dbReference>
<proteinExistence type="predicted"/>
<name>A0A4U0XSM5_9PEZI</name>
<dbReference type="GO" id="GO:0000977">
    <property type="term" value="F:RNA polymerase II transcription regulatory region sequence-specific DNA binding"/>
    <property type="evidence" value="ECO:0007669"/>
    <property type="project" value="TreeGrafter"/>
</dbReference>
<dbReference type="Gene3D" id="3.30.160.60">
    <property type="entry name" value="Classic Zinc Finger"/>
    <property type="match status" value="1"/>
</dbReference>
<dbReference type="InterPro" id="IPR004827">
    <property type="entry name" value="bZIP"/>
</dbReference>
<accession>A0A4U0XSM5</accession>
<keyword evidence="2" id="KW-0805">Transcription regulation</keyword>
<dbReference type="GO" id="GO:0001228">
    <property type="term" value="F:DNA-binding transcription activator activity, RNA polymerase II-specific"/>
    <property type="evidence" value="ECO:0007669"/>
    <property type="project" value="TreeGrafter"/>
</dbReference>
<dbReference type="InterPro" id="IPR046347">
    <property type="entry name" value="bZIP_sf"/>
</dbReference>
<evidence type="ECO:0000256" key="2">
    <source>
        <dbReference type="ARBA" id="ARBA00023015"/>
    </source>
</evidence>
<evidence type="ECO:0000313" key="9">
    <source>
        <dbReference type="Proteomes" id="UP000309340"/>
    </source>
</evidence>
<dbReference type="PROSITE" id="PS50217">
    <property type="entry name" value="BZIP"/>
    <property type="match status" value="1"/>
</dbReference>
<evidence type="ECO:0000256" key="3">
    <source>
        <dbReference type="ARBA" id="ARBA00023125"/>
    </source>
</evidence>
<evidence type="ECO:0000256" key="6">
    <source>
        <dbReference type="SAM" id="MobiDB-lite"/>
    </source>
</evidence>
<feature type="region of interest" description="Disordered" evidence="6">
    <location>
        <begin position="33"/>
        <end position="97"/>
    </location>
</feature>
<evidence type="ECO:0000313" key="8">
    <source>
        <dbReference type="EMBL" id="TKA80650.1"/>
    </source>
</evidence>
<keyword evidence="4" id="KW-0804">Transcription</keyword>
<dbReference type="CDD" id="cd12193">
    <property type="entry name" value="bZIP_GCN4"/>
    <property type="match status" value="1"/>
</dbReference>